<evidence type="ECO:0000256" key="1">
    <source>
        <dbReference type="ARBA" id="ARBA00006484"/>
    </source>
</evidence>
<dbReference type="GO" id="GO:0016491">
    <property type="term" value="F:oxidoreductase activity"/>
    <property type="evidence" value="ECO:0007669"/>
    <property type="project" value="UniProtKB-KW"/>
</dbReference>
<dbReference type="PANTHER" id="PTHR42760">
    <property type="entry name" value="SHORT-CHAIN DEHYDROGENASES/REDUCTASES FAMILY MEMBER"/>
    <property type="match status" value="1"/>
</dbReference>
<dbReference type="InterPro" id="IPR036291">
    <property type="entry name" value="NAD(P)-bd_dom_sf"/>
</dbReference>
<evidence type="ECO:0000256" key="2">
    <source>
        <dbReference type="ARBA" id="ARBA00023002"/>
    </source>
</evidence>
<protein>
    <submittedName>
        <fullName evidence="3">SDR family NAD(P)-dependent oxidoreductase</fullName>
        <ecNumber evidence="3">1.1.1.-</ecNumber>
    </submittedName>
</protein>
<dbReference type="EMBL" id="JBHSON010000007">
    <property type="protein sequence ID" value="MFC5745361.1"/>
    <property type="molecule type" value="Genomic_DNA"/>
</dbReference>
<accession>A0ABW0ZQ24</accession>
<dbReference type="Pfam" id="PF13561">
    <property type="entry name" value="adh_short_C2"/>
    <property type="match status" value="1"/>
</dbReference>
<evidence type="ECO:0000313" key="3">
    <source>
        <dbReference type="EMBL" id="MFC5745361.1"/>
    </source>
</evidence>
<dbReference type="InterPro" id="IPR002347">
    <property type="entry name" value="SDR_fam"/>
</dbReference>
<gene>
    <name evidence="3" type="ORF">ACFPZN_07075</name>
</gene>
<keyword evidence="4" id="KW-1185">Reference proteome</keyword>
<dbReference type="PANTHER" id="PTHR42760:SF115">
    <property type="entry name" value="3-OXOACYL-[ACYL-CARRIER-PROTEIN] REDUCTASE FABG"/>
    <property type="match status" value="1"/>
</dbReference>
<sequence length="258" mass="26165">MGRLDGKIGFITGTAGGQGRAAALAFAAEGARVVGCDVRPDDDAETAAMIRAAGGDMISLGHVDLSDPRAAQDWIARGVEAAGGIDILYNNAGAMRPGGIATTPDEDWAFTLRHELDLVFHTCRAAWPHLIERGGGAIINTASGVALRGSTWGTAHAAAKGGVVALSLQLAAEGAEHRIRCNTISPGFIESPATAAIIAQGRAPNGAPLPPVPLGRIGQPSDVAHCALYLASDEAEWVTATNIVIDGGAAGIRNAGLG</sequence>
<dbReference type="CDD" id="cd05233">
    <property type="entry name" value="SDR_c"/>
    <property type="match status" value="1"/>
</dbReference>
<comment type="similarity">
    <text evidence="1">Belongs to the short-chain dehydrogenases/reductases (SDR) family.</text>
</comment>
<name>A0ABW0ZQ24_9ACTN</name>
<keyword evidence="2 3" id="KW-0560">Oxidoreductase</keyword>
<dbReference type="RefSeq" id="WP_378280984.1">
    <property type="nucleotide sequence ID" value="NZ_JBHSON010000007.1"/>
</dbReference>
<dbReference type="Gene3D" id="3.40.50.720">
    <property type="entry name" value="NAD(P)-binding Rossmann-like Domain"/>
    <property type="match status" value="1"/>
</dbReference>
<dbReference type="EC" id="1.1.1.-" evidence="3"/>
<comment type="caution">
    <text evidence="3">The sequence shown here is derived from an EMBL/GenBank/DDBJ whole genome shotgun (WGS) entry which is preliminary data.</text>
</comment>
<dbReference type="PRINTS" id="PR00081">
    <property type="entry name" value="GDHRDH"/>
</dbReference>
<proteinExistence type="inferred from homology"/>
<evidence type="ECO:0000313" key="4">
    <source>
        <dbReference type="Proteomes" id="UP001596074"/>
    </source>
</evidence>
<dbReference type="Proteomes" id="UP001596074">
    <property type="component" value="Unassembled WGS sequence"/>
</dbReference>
<dbReference type="PRINTS" id="PR00080">
    <property type="entry name" value="SDRFAMILY"/>
</dbReference>
<reference evidence="4" key="1">
    <citation type="journal article" date="2019" name="Int. J. Syst. Evol. Microbiol.">
        <title>The Global Catalogue of Microorganisms (GCM) 10K type strain sequencing project: providing services to taxonomists for standard genome sequencing and annotation.</title>
        <authorList>
            <consortium name="The Broad Institute Genomics Platform"/>
            <consortium name="The Broad Institute Genome Sequencing Center for Infectious Disease"/>
            <person name="Wu L."/>
            <person name="Ma J."/>
        </authorList>
    </citation>
    <scope>NUCLEOTIDE SEQUENCE [LARGE SCALE GENOMIC DNA]</scope>
    <source>
        <strain evidence="4">KCTC 42087</strain>
    </source>
</reference>
<organism evidence="3 4">
    <name type="scientific">Actinomadura rugatobispora</name>
    <dbReference type="NCBI Taxonomy" id="1994"/>
    <lineage>
        <taxon>Bacteria</taxon>
        <taxon>Bacillati</taxon>
        <taxon>Actinomycetota</taxon>
        <taxon>Actinomycetes</taxon>
        <taxon>Streptosporangiales</taxon>
        <taxon>Thermomonosporaceae</taxon>
        <taxon>Actinomadura</taxon>
    </lineage>
</organism>
<dbReference type="SUPFAM" id="SSF51735">
    <property type="entry name" value="NAD(P)-binding Rossmann-fold domains"/>
    <property type="match status" value="1"/>
</dbReference>